<sequence>MNNQKIKEQQHSLSLPLHMHSNLELIERIYFILYRSYTSVHNDFDLGQEEHLLPILHNKLDRYLKEKEMIDEVLELSLD</sequence>
<dbReference type="AlphaFoldDB" id="A0A821BCS1"/>
<evidence type="ECO:0000313" key="2">
    <source>
        <dbReference type="Proteomes" id="UP000663851"/>
    </source>
</evidence>
<organism evidence="1 2">
    <name type="scientific">Rotaria socialis</name>
    <dbReference type="NCBI Taxonomy" id="392032"/>
    <lineage>
        <taxon>Eukaryota</taxon>
        <taxon>Metazoa</taxon>
        <taxon>Spiralia</taxon>
        <taxon>Gnathifera</taxon>
        <taxon>Rotifera</taxon>
        <taxon>Eurotatoria</taxon>
        <taxon>Bdelloidea</taxon>
        <taxon>Philodinida</taxon>
        <taxon>Philodinidae</taxon>
        <taxon>Rotaria</taxon>
    </lineage>
</organism>
<accession>A0A821BCS1</accession>
<comment type="caution">
    <text evidence="1">The sequence shown here is derived from an EMBL/GenBank/DDBJ whole genome shotgun (WGS) entry which is preliminary data.</text>
</comment>
<dbReference type="Proteomes" id="UP000663851">
    <property type="component" value="Unassembled WGS sequence"/>
</dbReference>
<dbReference type="EMBL" id="CAJOBO010009143">
    <property type="protein sequence ID" value="CAF4590103.1"/>
    <property type="molecule type" value="Genomic_DNA"/>
</dbReference>
<proteinExistence type="predicted"/>
<evidence type="ECO:0000313" key="1">
    <source>
        <dbReference type="EMBL" id="CAF4590103.1"/>
    </source>
</evidence>
<reference evidence="1" key="1">
    <citation type="submission" date="2021-02" db="EMBL/GenBank/DDBJ databases">
        <authorList>
            <person name="Nowell W R."/>
        </authorList>
    </citation>
    <scope>NUCLEOTIDE SEQUENCE</scope>
</reference>
<name>A0A821BCS1_9BILA</name>
<gene>
    <name evidence="1" type="ORF">HFQ381_LOCUS32987</name>
</gene>
<protein>
    <submittedName>
        <fullName evidence="1">Uncharacterized protein</fullName>
    </submittedName>
</protein>